<dbReference type="Proteomes" id="UP000799118">
    <property type="component" value="Unassembled WGS sequence"/>
</dbReference>
<feature type="compositionally biased region" description="Polar residues" evidence="1">
    <location>
        <begin position="13"/>
        <end position="38"/>
    </location>
</feature>
<accession>A0A6A4H6G4</accession>
<organism evidence="2 3">
    <name type="scientific">Gymnopus androsaceus JB14</name>
    <dbReference type="NCBI Taxonomy" id="1447944"/>
    <lineage>
        <taxon>Eukaryota</taxon>
        <taxon>Fungi</taxon>
        <taxon>Dikarya</taxon>
        <taxon>Basidiomycota</taxon>
        <taxon>Agaricomycotina</taxon>
        <taxon>Agaricomycetes</taxon>
        <taxon>Agaricomycetidae</taxon>
        <taxon>Agaricales</taxon>
        <taxon>Marasmiineae</taxon>
        <taxon>Omphalotaceae</taxon>
        <taxon>Gymnopus</taxon>
    </lineage>
</organism>
<reference evidence="2" key="1">
    <citation type="journal article" date="2019" name="Environ. Microbiol.">
        <title>Fungal ecological strategies reflected in gene transcription - a case study of two litter decomposers.</title>
        <authorList>
            <person name="Barbi F."/>
            <person name="Kohler A."/>
            <person name="Barry K."/>
            <person name="Baskaran P."/>
            <person name="Daum C."/>
            <person name="Fauchery L."/>
            <person name="Ihrmark K."/>
            <person name="Kuo A."/>
            <person name="LaButti K."/>
            <person name="Lipzen A."/>
            <person name="Morin E."/>
            <person name="Grigoriev I.V."/>
            <person name="Henrissat B."/>
            <person name="Lindahl B."/>
            <person name="Martin F."/>
        </authorList>
    </citation>
    <scope>NUCLEOTIDE SEQUENCE</scope>
    <source>
        <strain evidence="2">JB14</strain>
    </source>
</reference>
<feature type="region of interest" description="Disordered" evidence="1">
    <location>
        <begin position="1"/>
        <end position="46"/>
    </location>
</feature>
<sequence length="126" mass="13673">MLDHNHLYPQDAFPTTNASSTDGSMNSWNQSALGTANSPPAIRYAPPPYPPPGYNVSSVNAQSGYVGQERRFAHGSIQSPDNNYRTLTSATALASSYNHQRQGMDDQFESEVMNWSETGFNGGRGA</sequence>
<keyword evidence="3" id="KW-1185">Reference proteome</keyword>
<proteinExistence type="predicted"/>
<evidence type="ECO:0000256" key="1">
    <source>
        <dbReference type="SAM" id="MobiDB-lite"/>
    </source>
</evidence>
<name>A0A6A4H6G4_9AGAR</name>
<dbReference type="AlphaFoldDB" id="A0A6A4H6G4"/>
<gene>
    <name evidence="2" type="ORF">BT96DRAFT_924102</name>
</gene>
<dbReference type="EMBL" id="ML769575">
    <property type="protein sequence ID" value="KAE9393318.1"/>
    <property type="molecule type" value="Genomic_DNA"/>
</dbReference>
<evidence type="ECO:0000313" key="3">
    <source>
        <dbReference type="Proteomes" id="UP000799118"/>
    </source>
</evidence>
<evidence type="ECO:0000313" key="2">
    <source>
        <dbReference type="EMBL" id="KAE9393318.1"/>
    </source>
</evidence>
<protein>
    <submittedName>
        <fullName evidence="2">Uncharacterized protein</fullName>
    </submittedName>
</protein>